<evidence type="ECO:0000256" key="8">
    <source>
        <dbReference type="ARBA" id="ARBA00022989"/>
    </source>
</evidence>
<dbReference type="EC" id="2.4.99.28" evidence="11"/>
<dbReference type="HAMAP" id="MF_00766">
    <property type="entry name" value="PGT_MtgA"/>
    <property type="match status" value="1"/>
</dbReference>
<keyword evidence="4 11" id="KW-0808">Transferase</keyword>
<comment type="function">
    <text evidence="11">Peptidoglycan polymerase that catalyzes glycan chain elongation from lipid-linked precursors.</text>
</comment>
<feature type="domain" description="Glycosyl transferase family 51" evidence="12">
    <location>
        <begin position="64"/>
        <end position="226"/>
    </location>
</feature>
<keyword evidence="1 11" id="KW-1003">Cell membrane</keyword>
<dbReference type="GO" id="GO:0008360">
    <property type="term" value="P:regulation of cell shape"/>
    <property type="evidence" value="ECO:0007669"/>
    <property type="project" value="UniProtKB-KW"/>
</dbReference>
<dbReference type="OrthoDB" id="9766909at2"/>
<accession>A0A521AI87</accession>
<keyword evidence="6 11" id="KW-0133">Cell shape</keyword>
<keyword evidence="9 11" id="KW-0472">Membrane</keyword>
<dbReference type="GO" id="GO:0016763">
    <property type="term" value="F:pentosyltransferase activity"/>
    <property type="evidence" value="ECO:0007669"/>
    <property type="project" value="InterPro"/>
</dbReference>
<evidence type="ECO:0000256" key="4">
    <source>
        <dbReference type="ARBA" id="ARBA00022679"/>
    </source>
</evidence>
<dbReference type="PANTHER" id="PTHR30400">
    <property type="entry name" value="MONOFUNCTIONAL BIOSYNTHETIC PEPTIDOGLYCAN TRANSGLYCOSYLASE"/>
    <property type="match status" value="1"/>
</dbReference>
<organism evidence="13 14">
    <name type="scientific">Fodinibius sediminis</name>
    <dbReference type="NCBI Taxonomy" id="1214077"/>
    <lineage>
        <taxon>Bacteria</taxon>
        <taxon>Pseudomonadati</taxon>
        <taxon>Balneolota</taxon>
        <taxon>Balneolia</taxon>
        <taxon>Balneolales</taxon>
        <taxon>Balneolaceae</taxon>
        <taxon>Fodinibius</taxon>
    </lineage>
</organism>
<dbReference type="PANTHER" id="PTHR30400:SF0">
    <property type="entry name" value="BIOSYNTHETIC PEPTIDOGLYCAN TRANSGLYCOSYLASE"/>
    <property type="match status" value="1"/>
</dbReference>
<dbReference type="AlphaFoldDB" id="A0A521AI87"/>
<dbReference type="InterPro" id="IPR001264">
    <property type="entry name" value="Glyco_trans_51"/>
</dbReference>
<dbReference type="Gene3D" id="1.10.3810.10">
    <property type="entry name" value="Biosynthetic peptidoglycan transglycosylase-like"/>
    <property type="match status" value="1"/>
</dbReference>
<evidence type="ECO:0000259" key="12">
    <source>
        <dbReference type="Pfam" id="PF00912"/>
    </source>
</evidence>
<dbReference type="NCBIfam" id="TIGR02070">
    <property type="entry name" value="mono_pep_trsgly"/>
    <property type="match status" value="1"/>
</dbReference>
<keyword evidence="14" id="KW-1185">Reference proteome</keyword>
<proteinExistence type="inferred from homology"/>
<keyword evidence="5 11" id="KW-0812">Transmembrane</keyword>
<reference evidence="13 14" key="1">
    <citation type="submission" date="2017-05" db="EMBL/GenBank/DDBJ databases">
        <authorList>
            <person name="Varghese N."/>
            <person name="Submissions S."/>
        </authorList>
    </citation>
    <scope>NUCLEOTIDE SEQUENCE [LARGE SCALE GENOMIC DNA]</scope>
    <source>
        <strain evidence="13 14">DSM 21194</strain>
    </source>
</reference>
<evidence type="ECO:0000256" key="11">
    <source>
        <dbReference type="HAMAP-Rule" id="MF_00766"/>
    </source>
</evidence>
<dbReference type="Proteomes" id="UP000317593">
    <property type="component" value="Unassembled WGS sequence"/>
</dbReference>
<dbReference type="GO" id="GO:0009252">
    <property type="term" value="P:peptidoglycan biosynthetic process"/>
    <property type="evidence" value="ECO:0007669"/>
    <property type="project" value="UniProtKB-UniRule"/>
</dbReference>
<keyword evidence="7 11" id="KW-0573">Peptidoglycan synthesis</keyword>
<evidence type="ECO:0000256" key="3">
    <source>
        <dbReference type="ARBA" id="ARBA00022676"/>
    </source>
</evidence>
<evidence type="ECO:0000313" key="14">
    <source>
        <dbReference type="Proteomes" id="UP000317593"/>
    </source>
</evidence>
<comment type="subcellular location">
    <subcellularLocation>
        <location evidence="11">Cell membrane</location>
        <topology evidence="11">Single-pass membrane protein</topology>
    </subcellularLocation>
</comment>
<comment type="catalytic activity">
    <reaction evidence="11">
        <text>[GlcNAc-(1-&gt;4)-Mur2Ac(oyl-L-Ala-gamma-D-Glu-L-Lys-D-Ala-D-Ala)](n)-di-trans,octa-cis-undecaprenyl diphosphate + beta-D-GlcNAc-(1-&gt;4)-Mur2Ac(oyl-L-Ala-gamma-D-Glu-L-Lys-D-Ala-D-Ala)-di-trans,octa-cis-undecaprenyl diphosphate = [GlcNAc-(1-&gt;4)-Mur2Ac(oyl-L-Ala-gamma-D-Glu-L-Lys-D-Ala-D-Ala)](n+1)-di-trans,octa-cis-undecaprenyl diphosphate + di-trans,octa-cis-undecaprenyl diphosphate + H(+)</text>
        <dbReference type="Rhea" id="RHEA:23708"/>
        <dbReference type="Rhea" id="RHEA-COMP:9602"/>
        <dbReference type="Rhea" id="RHEA-COMP:9603"/>
        <dbReference type="ChEBI" id="CHEBI:15378"/>
        <dbReference type="ChEBI" id="CHEBI:58405"/>
        <dbReference type="ChEBI" id="CHEBI:60033"/>
        <dbReference type="ChEBI" id="CHEBI:78435"/>
        <dbReference type="EC" id="2.4.99.28"/>
    </reaction>
</comment>
<evidence type="ECO:0000256" key="1">
    <source>
        <dbReference type="ARBA" id="ARBA00022475"/>
    </source>
</evidence>
<dbReference type="GO" id="GO:0009274">
    <property type="term" value="C:peptidoglycan-based cell wall"/>
    <property type="evidence" value="ECO:0007669"/>
    <property type="project" value="InterPro"/>
</dbReference>
<dbReference type="Pfam" id="PF00912">
    <property type="entry name" value="Transgly"/>
    <property type="match status" value="1"/>
</dbReference>
<evidence type="ECO:0000256" key="2">
    <source>
        <dbReference type="ARBA" id="ARBA00022519"/>
    </source>
</evidence>
<dbReference type="EMBL" id="FXTH01000001">
    <property type="protein sequence ID" value="SMO34554.1"/>
    <property type="molecule type" value="Genomic_DNA"/>
</dbReference>
<evidence type="ECO:0000256" key="6">
    <source>
        <dbReference type="ARBA" id="ARBA00022960"/>
    </source>
</evidence>
<dbReference type="InterPro" id="IPR011812">
    <property type="entry name" value="Pep_trsgly"/>
</dbReference>
<dbReference type="InterPro" id="IPR036950">
    <property type="entry name" value="PBP_transglycosylase"/>
</dbReference>
<keyword evidence="10 11" id="KW-0961">Cell wall biogenesis/degradation</keyword>
<evidence type="ECO:0000256" key="9">
    <source>
        <dbReference type="ARBA" id="ARBA00023136"/>
    </source>
</evidence>
<feature type="transmembrane region" description="Helical" evidence="11">
    <location>
        <begin position="12"/>
        <end position="37"/>
    </location>
</feature>
<evidence type="ECO:0000313" key="13">
    <source>
        <dbReference type="EMBL" id="SMO34554.1"/>
    </source>
</evidence>
<evidence type="ECO:0000256" key="5">
    <source>
        <dbReference type="ARBA" id="ARBA00022692"/>
    </source>
</evidence>
<evidence type="ECO:0000256" key="10">
    <source>
        <dbReference type="ARBA" id="ARBA00023316"/>
    </source>
</evidence>
<comment type="similarity">
    <text evidence="11">Belongs to the glycosyltransferase 51 family.</text>
</comment>
<comment type="pathway">
    <text evidence="11">Cell wall biogenesis; peptidoglycan biosynthesis.</text>
</comment>
<dbReference type="InterPro" id="IPR023346">
    <property type="entry name" value="Lysozyme-like_dom_sf"/>
</dbReference>
<sequence length="239" mass="27549">MAKRFQRYRSKILRWTGRIAGTLVVTSLLAVLLLRWIPPISSSFMIQRALSAWWNGEENFDLHYSWTDWEGISPHLKIAAVTSEDQSFASHWGIDWSSVQKALDEYNRGGDLRGASTITQQTAKNLFLWSDQTYLRKGIEAYFALVIELFWSKKRILEVYLNIAEFGDGIYGVQAAAEHYFNTTPGNLSRSQSALMVTALPSPRRYNLAQPSGYMLQRRDWVLRYMDLLGNAHYLEKLD</sequence>
<dbReference type="GO" id="GO:0071555">
    <property type="term" value="P:cell wall organization"/>
    <property type="evidence" value="ECO:0007669"/>
    <property type="project" value="UniProtKB-KW"/>
</dbReference>
<name>A0A521AI87_9BACT</name>
<dbReference type="GO" id="GO:0008955">
    <property type="term" value="F:peptidoglycan glycosyltransferase activity"/>
    <property type="evidence" value="ECO:0007669"/>
    <property type="project" value="UniProtKB-UniRule"/>
</dbReference>
<dbReference type="UniPathway" id="UPA00219"/>
<keyword evidence="8 11" id="KW-1133">Transmembrane helix</keyword>
<keyword evidence="2" id="KW-0997">Cell inner membrane</keyword>
<keyword evidence="3 11" id="KW-0328">Glycosyltransferase</keyword>
<protein>
    <recommendedName>
        <fullName evidence="11">Biosynthetic peptidoglycan transglycosylase</fullName>
        <ecNumber evidence="11">2.4.99.28</ecNumber>
    </recommendedName>
    <alternativeName>
        <fullName evidence="11">Glycan polymerase</fullName>
    </alternativeName>
    <alternativeName>
        <fullName evidence="11">Peptidoglycan glycosyltransferase MtgA</fullName>
        <shortName evidence="11">PGT</shortName>
    </alternativeName>
</protein>
<evidence type="ECO:0000256" key="7">
    <source>
        <dbReference type="ARBA" id="ARBA00022984"/>
    </source>
</evidence>
<gene>
    <name evidence="11" type="primary">mtgA</name>
    <name evidence="13" type="ORF">SAMN06265218_101139</name>
</gene>
<dbReference type="GO" id="GO:0005886">
    <property type="term" value="C:plasma membrane"/>
    <property type="evidence" value="ECO:0007669"/>
    <property type="project" value="UniProtKB-SubCell"/>
</dbReference>
<dbReference type="RefSeq" id="WP_142712612.1">
    <property type="nucleotide sequence ID" value="NZ_FXTH01000001.1"/>
</dbReference>
<dbReference type="SUPFAM" id="SSF53955">
    <property type="entry name" value="Lysozyme-like"/>
    <property type="match status" value="1"/>
</dbReference>